<reference evidence="1 2" key="1">
    <citation type="submission" date="2021-06" db="EMBL/GenBank/DDBJ databases">
        <title>Caerostris extrusa draft genome.</title>
        <authorList>
            <person name="Kono N."/>
            <person name="Arakawa K."/>
        </authorList>
    </citation>
    <scope>NUCLEOTIDE SEQUENCE [LARGE SCALE GENOMIC DNA]</scope>
</reference>
<gene>
    <name evidence="1" type="ORF">CEXT_520101</name>
</gene>
<comment type="caution">
    <text evidence="1">The sequence shown here is derived from an EMBL/GenBank/DDBJ whole genome shotgun (WGS) entry which is preliminary data.</text>
</comment>
<dbReference type="Proteomes" id="UP001054945">
    <property type="component" value="Unassembled WGS sequence"/>
</dbReference>
<organism evidence="1 2">
    <name type="scientific">Caerostris extrusa</name>
    <name type="common">Bark spider</name>
    <name type="synonym">Caerostris bankana</name>
    <dbReference type="NCBI Taxonomy" id="172846"/>
    <lineage>
        <taxon>Eukaryota</taxon>
        <taxon>Metazoa</taxon>
        <taxon>Ecdysozoa</taxon>
        <taxon>Arthropoda</taxon>
        <taxon>Chelicerata</taxon>
        <taxon>Arachnida</taxon>
        <taxon>Araneae</taxon>
        <taxon>Araneomorphae</taxon>
        <taxon>Entelegynae</taxon>
        <taxon>Araneoidea</taxon>
        <taxon>Araneidae</taxon>
        <taxon>Caerostris</taxon>
    </lineage>
</organism>
<protein>
    <submittedName>
        <fullName evidence="1">Uncharacterized protein</fullName>
    </submittedName>
</protein>
<accession>A0AAV4N4K3</accession>
<dbReference type="AlphaFoldDB" id="A0AAV4N4K3"/>
<name>A0AAV4N4K3_CAEEX</name>
<evidence type="ECO:0000313" key="1">
    <source>
        <dbReference type="EMBL" id="GIX79358.1"/>
    </source>
</evidence>
<sequence length="102" mass="11876">MTARIERRDFPFLGDEHGIEQFLVLVYFFFFPFPYQKLRISLNIGVGNGIRIIFSLFPYQKLRITLNIGVGNGISERSPAHLSSGREKIRLQCLRDTSDNRR</sequence>
<proteinExistence type="predicted"/>
<dbReference type="EMBL" id="BPLR01002930">
    <property type="protein sequence ID" value="GIX79358.1"/>
    <property type="molecule type" value="Genomic_DNA"/>
</dbReference>
<evidence type="ECO:0000313" key="2">
    <source>
        <dbReference type="Proteomes" id="UP001054945"/>
    </source>
</evidence>
<keyword evidence="2" id="KW-1185">Reference proteome</keyword>